<comment type="subcellular location">
    <subcellularLocation>
        <location evidence="1">Membrane</location>
    </subcellularLocation>
</comment>
<evidence type="ECO:0000256" key="3">
    <source>
        <dbReference type="ARBA" id="ARBA00022781"/>
    </source>
</evidence>
<dbReference type="GO" id="GO:0046933">
    <property type="term" value="F:proton-transporting ATP synthase activity, rotational mechanism"/>
    <property type="evidence" value="ECO:0007669"/>
    <property type="project" value="InterPro"/>
</dbReference>
<evidence type="ECO:0000256" key="1">
    <source>
        <dbReference type="ARBA" id="ARBA00004370"/>
    </source>
</evidence>
<dbReference type="Gene3D" id="1.10.520.20">
    <property type="entry name" value="N-terminal domain of the delta subunit of the F1F0-ATP synthase"/>
    <property type="match status" value="1"/>
</dbReference>
<evidence type="ECO:0000256" key="6">
    <source>
        <dbReference type="ARBA" id="ARBA00023310"/>
    </source>
</evidence>
<name>X1L1R7_9ZZZZ</name>
<keyword evidence="6" id="KW-0066">ATP synthesis</keyword>
<dbReference type="AlphaFoldDB" id="X1L1R7"/>
<comment type="caution">
    <text evidence="7">The sequence shown here is derived from an EMBL/GenBank/DDBJ whole genome shotgun (WGS) entry which is preliminary data.</text>
</comment>
<dbReference type="SUPFAM" id="SSF47928">
    <property type="entry name" value="N-terminal domain of the delta subunit of the F1F0-ATP synthase"/>
    <property type="match status" value="1"/>
</dbReference>
<keyword evidence="3" id="KW-0375">Hydrogen ion transport</keyword>
<dbReference type="GO" id="GO:0016020">
    <property type="term" value="C:membrane"/>
    <property type="evidence" value="ECO:0007669"/>
    <property type="project" value="UniProtKB-SubCell"/>
</dbReference>
<sequence>MARRIYARRYSQAVFNIALERNELDRWQSDLRKIASLGEDATFIALLENPKVRFEDKVGLLSERLGDINPLALNLVYLLVTRGRLSMAGDIAGEYQRLLDGYRGIEQAEVTTAIPLDDEDRQRLEEHLGAVVGKKVVLKLKVDSSLIGGIIARIGDKLLDGSTHSKLMALRNELARGEAR</sequence>
<dbReference type="PANTHER" id="PTHR11910">
    <property type="entry name" value="ATP SYNTHASE DELTA CHAIN"/>
    <property type="match status" value="1"/>
</dbReference>
<keyword evidence="4" id="KW-0406">Ion transport</keyword>
<keyword evidence="5" id="KW-0472">Membrane</keyword>
<dbReference type="Pfam" id="PF00213">
    <property type="entry name" value="OSCP"/>
    <property type="match status" value="1"/>
</dbReference>
<evidence type="ECO:0000256" key="5">
    <source>
        <dbReference type="ARBA" id="ARBA00023136"/>
    </source>
</evidence>
<dbReference type="PRINTS" id="PR00125">
    <property type="entry name" value="ATPASEDELTA"/>
</dbReference>
<proteinExistence type="inferred from homology"/>
<accession>X1L1R7</accession>
<keyword evidence="2" id="KW-0813">Transport</keyword>
<dbReference type="NCBIfam" id="TIGR01145">
    <property type="entry name" value="ATP_synt_delta"/>
    <property type="match status" value="1"/>
</dbReference>
<dbReference type="NCBIfam" id="NF004402">
    <property type="entry name" value="PRK05758.2-2"/>
    <property type="match status" value="1"/>
</dbReference>
<evidence type="ECO:0000256" key="2">
    <source>
        <dbReference type="ARBA" id="ARBA00022448"/>
    </source>
</evidence>
<evidence type="ECO:0000313" key="7">
    <source>
        <dbReference type="EMBL" id="GAH99840.1"/>
    </source>
</evidence>
<dbReference type="InterPro" id="IPR000711">
    <property type="entry name" value="ATPase_OSCP/dsu"/>
</dbReference>
<dbReference type="HAMAP" id="MF_01416">
    <property type="entry name" value="ATP_synth_delta_bact"/>
    <property type="match status" value="1"/>
</dbReference>
<evidence type="ECO:0008006" key="8">
    <source>
        <dbReference type="Google" id="ProtNLM"/>
    </source>
</evidence>
<reference evidence="7" key="1">
    <citation type="journal article" date="2014" name="Front. Microbiol.">
        <title>High frequency of phylogenetically diverse reductive dehalogenase-homologous genes in deep subseafloor sedimentary metagenomes.</title>
        <authorList>
            <person name="Kawai M."/>
            <person name="Futagami T."/>
            <person name="Toyoda A."/>
            <person name="Takaki Y."/>
            <person name="Nishi S."/>
            <person name="Hori S."/>
            <person name="Arai W."/>
            <person name="Tsubouchi T."/>
            <person name="Morono Y."/>
            <person name="Uchiyama I."/>
            <person name="Ito T."/>
            <person name="Fujiyama A."/>
            <person name="Inagaki F."/>
            <person name="Takami H."/>
        </authorList>
    </citation>
    <scope>NUCLEOTIDE SEQUENCE</scope>
    <source>
        <strain evidence="7">Expedition CK06-06</strain>
    </source>
</reference>
<evidence type="ECO:0000256" key="4">
    <source>
        <dbReference type="ARBA" id="ARBA00023065"/>
    </source>
</evidence>
<dbReference type="EMBL" id="BARV01003136">
    <property type="protein sequence ID" value="GAH99840.1"/>
    <property type="molecule type" value="Genomic_DNA"/>
</dbReference>
<protein>
    <recommendedName>
        <fullName evidence="8">ATP synthase subunit delta</fullName>
    </recommendedName>
</protein>
<dbReference type="InterPro" id="IPR026015">
    <property type="entry name" value="ATP_synth_OSCP/delta_N_sf"/>
</dbReference>
<gene>
    <name evidence="7" type="ORF">S06H3_07669</name>
</gene>
<organism evidence="7">
    <name type="scientific">marine sediment metagenome</name>
    <dbReference type="NCBI Taxonomy" id="412755"/>
    <lineage>
        <taxon>unclassified sequences</taxon>
        <taxon>metagenomes</taxon>
        <taxon>ecological metagenomes</taxon>
    </lineage>
</organism>